<feature type="domain" description="F-box" evidence="2">
    <location>
        <begin position="8"/>
        <end position="50"/>
    </location>
</feature>
<feature type="region of interest" description="Disordered" evidence="1">
    <location>
        <begin position="171"/>
        <end position="199"/>
    </location>
</feature>
<dbReference type="SUPFAM" id="SSF81383">
    <property type="entry name" value="F-box domain"/>
    <property type="match status" value="1"/>
</dbReference>
<evidence type="ECO:0000259" key="2">
    <source>
        <dbReference type="Pfam" id="PF12937"/>
    </source>
</evidence>
<evidence type="ECO:0000313" key="3">
    <source>
        <dbReference type="EMBL" id="KAF0984070.1"/>
    </source>
</evidence>
<gene>
    <name evidence="3" type="ORF">FDP41_007985</name>
</gene>
<evidence type="ECO:0000256" key="1">
    <source>
        <dbReference type="SAM" id="MobiDB-lite"/>
    </source>
</evidence>
<dbReference type="RefSeq" id="XP_044568783.1">
    <property type="nucleotide sequence ID" value="XM_044711789.1"/>
</dbReference>
<dbReference type="OMA" id="EVINDDH"/>
<dbReference type="VEuPathDB" id="AmoebaDB:FDP41_007985"/>
<name>A0A6A5CES5_NAEFO</name>
<dbReference type="OrthoDB" id="3219396at2759"/>
<evidence type="ECO:0000313" key="4">
    <source>
        <dbReference type="Proteomes" id="UP000444721"/>
    </source>
</evidence>
<dbReference type="VEuPathDB" id="AmoebaDB:NF0037070"/>
<dbReference type="EMBL" id="VFQX01000004">
    <property type="protein sequence ID" value="KAF0984070.1"/>
    <property type="molecule type" value="Genomic_DNA"/>
</dbReference>
<protein>
    <recommendedName>
        <fullName evidence="2">F-box domain-containing protein</fullName>
    </recommendedName>
</protein>
<reference evidence="3 4" key="1">
    <citation type="journal article" date="2019" name="Sci. Rep.">
        <title>Nanopore sequencing improves the draft genome of the human pathogenic amoeba Naegleria fowleri.</title>
        <authorList>
            <person name="Liechti N."/>
            <person name="Schurch N."/>
            <person name="Bruggmann R."/>
            <person name="Wittwer M."/>
        </authorList>
    </citation>
    <scope>NUCLEOTIDE SEQUENCE [LARGE SCALE GENOMIC DNA]</scope>
    <source>
        <strain evidence="3 4">ATCC 30894</strain>
    </source>
</reference>
<accession>A0A6A5CES5</accession>
<dbReference type="Gene3D" id="1.20.1280.50">
    <property type="match status" value="1"/>
</dbReference>
<feature type="compositionally biased region" description="Low complexity" evidence="1">
    <location>
        <begin position="175"/>
        <end position="189"/>
    </location>
</feature>
<dbReference type="Pfam" id="PF12937">
    <property type="entry name" value="F-box-like"/>
    <property type="match status" value="1"/>
</dbReference>
<comment type="caution">
    <text evidence="3">The sequence shown here is derived from an EMBL/GenBank/DDBJ whole genome shotgun (WGS) entry which is preliminary data.</text>
</comment>
<dbReference type="GeneID" id="68115203"/>
<proteinExistence type="predicted"/>
<dbReference type="InterPro" id="IPR036047">
    <property type="entry name" value="F-box-like_dom_sf"/>
</dbReference>
<sequence>MMDVLQHPDLLLHIFKNLTHVDLCHSVSRVNRLWYQVSIRNELWRFLCFHVYSKHHGQFKEESLEEVINDDHDHGPPNSTPIMEQEGVNLKSNPDEFLNRNIVRLELEELYYKNKFFEKAYSNKFRIVLRYPREDLKLFGAYYNPVQASEIKFSNDVKHLLKFVPILRKEKKKQQQSTSKNDRNSSSSSNGGGKKKQKKAMKFELIENPNQEELLELFEFPGLITCSEMNRVYCVLNACLVTKDKNFKRNTYDIVKKYIVKRSLPKIPMSQRWEYVMNEQFSSYRHSTPIKMILN</sequence>
<organism evidence="3 4">
    <name type="scientific">Naegleria fowleri</name>
    <name type="common">Brain eating amoeba</name>
    <dbReference type="NCBI Taxonomy" id="5763"/>
    <lineage>
        <taxon>Eukaryota</taxon>
        <taxon>Discoba</taxon>
        <taxon>Heterolobosea</taxon>
        <taxon>Tetramitia</taxon>
        <taxon>Eutetramitia</taxon>
        <taxon>Vahlkampfiidae</taxon>
        <taxon>Naegleria</taxon>
    </lineage>
</organism>
<dbReference type="Proteomes" id="UP000444721">
    <property type="component" value="Unassembled WGS sequence"/>
</dbReference>
<keyword evidence="4" id="KW-1185">Reference proteome</keyword>
<dbReference type="AlphaFoldDB" id="A0A6A5CES5"/>
<dbReference type="InterPro" id="IPR001810">
    <property type="entry name" value="F-box_dom"/>
</dbReference>
<dbReference type="VEuPathDB" id="AmoebaDB:NfTy_004420"/>